<dbReference type="AlphaFoldDB" id="A0A0S8JM17"/>
<evidence type="ECO:0000313" key="2">
    <source>
        <dbReference type="Proteomes" id="UP000051035"/>
    </source>
</evidence>
<accession>A0A0S8JM17</accession>
<gene>
    <name evidence="1" type="ORF">AMJ71_02000</name>
</gene>
<dbReference type="Gene3D" id="2.60.40.10">
    <property type="entry name" value="Immunoglobulins"/>
    <property type="match status" value="1"/>
</dbReference>
<name>A0A0S8JM17_UNCT6</name>
<sequence>MYLWLGDPETDVWTAVPQDMTVSYPAAIPIGTQPVTVSVSMGGSSVEDALVCLLKPGEVYEAGYTDAAGQVTLTVSPTVPGQMAVTVTAHNGLPYTGTIQVIQPEGPYIILDEYLIDDSVGGNNDGQVDIGEPIRLPAALKNVGVEAAQDVDAVLATDDPYMTISDNYEYYGDINPDQVVWCPDDYDFEAKAVCPDGHTAGFSITAEDIYDSTWTSAFNIPVHAPVLAFESYIIDDTGGGNGNGRLEPGETAELTVTLANEGSGFAASVEATLSTIDPYVTVVSGSASYGNIAAGGTGVGSPAYVVEAAATAPEGRQAQLDLTAEAQAGYVRYDACWVTVGGIFDDMEQGPAGWTHEVVTPGYYDQWHQSTELNHTPGGSVSWKCGDTGPGNYADSLDAGLMTVELILPENPVLTFWHWMDAEASSMYPDSAYDGGLVEISIDGGLNWTQIMPEEGDTHAIRPGSDNPLPGGTMVYSGSFGWTQAMFDLAAYSGQTVQFRFRFASDWGVNREGWYIDDVLIAGQPAVTVMVEPDAYEVPRGGTLGYTATVQNLSSSAQSFYGLIEAWLPNGSPYSGNPLVGPRPVTLAPGGSQSVHLEHPVPAVAPLGEYLLRVKVGNPPADLLDQDFFHFRVVP</sequence>
<dbReference type="Proteomes" id="UP000051035">
    <property type="component" value="Unassembled WGS sequence"/>
</dbReference>
<proteinExistence type="predicted"/>
<comment type="caution">
    <text evidence="1">The sequence shown here is derived from an EMBL/GenBank/DDBJ whole genome shotgun (WGS) entry which is preliminary data.</text>
</comment>
<reference evidence="1 2" key="1">
    <citation type="journal article" date="2015" name="Microbiome">
        <title>Genomic resolution of linkages in carbon, nitrogen, and sulfur cycling among widespread estuary sediment bacteria.</title>
        <authorList>
            <person name="Baker B.J."/>
            <person name="Lazar C.S."/>
            <person name="Teske A.P."/>
            <person name="Dick G.J."/>
        </authorList>
    </citation>
    <scope>NUCLEOTIDE SEQUENCE [LARGE SCALE GENOMIC DNA]</scope>
    <source>
        <strain evidence="1">SM1_40</strain>
    </source>
</reference>
<dbReference type="GO" id="GO:0008233">
    <property type="term" value="F:peptidase activity"/>
    <property type="evidence" value="ECO:0007669"/>
    <property type="project" value="InterPro"/>
</dbReference>
<dbReference type="Gene3D" id="2.60.120.260">
    <property type="entry name" value="Galactose-binding domain-like"/>
    <property type="match status" value="1"/>
</dbReference>
<organism evidence="1 2">
    <name type="scientific">candidate division TA06 bacterium SM1_40</name>
    <dbReference type="NCBI Taxonomy" id="1703773"/>
    <lineage>
        <taxon>Bacteria</taxon>
        <taxon>Bacteria division TA06</taxon>
    </lineage>
</organism>
<evidence type="ECO:0000313" key="1">
    <source>
        <dbReference type="EMBL" id="KPL10742.1"/>
    </source>
</evidence>
<dbReference type="GO" id="GO:0006508">
    <property type="term" value="P:proteolysis"/>
    <property type="evidence" value="ECO:0007669"/>
    <property type="project" value="InterPro"/>
</dbReference>
<dbReference type="InterPro" id="IPR013783">
    <property type="entry name" value="Ig-like_fold"/>
</dbReference>
<dbReference type="EMBL" id="LJVA01000013">
    <property type="protein sequence ID" value="KPL10742.1"/>
    <property type="molecule type" value="Genomic_DNA"/>
</dbReference>
<evidence type="ECO:0008006" key="3">
    <source>
        <dbReference type="Google" id="ProtNLM"/>
    </source>
</evidence>
<dbReference type="Pfam" id="PF20773">
    <property type="entry name" value="InhA-like_MAM"/>
    <property type="match status" value="1"/>
</dbReference>
<protein>
    <recommendedName>
        <fullName evidence="3">Peptidase M6-like domain-containing protein</fullName>
    </recommendedName>
</protein>